<proteinExistence type="predicted"/>
<organism evidence="1 2">
    <name type="scientific">Rheinheimera maricola</name>
    <dbReference type="NCBI Taxonomy" id="2793282"/>
    <lineage>
        <taxon>Bacteria</taxon>
        <taxon>Pseudomonadati</taxon>
        <taxon>Pseudomonadota</taxon>
        <taxon>Gammaproteobacteria</taxon>
        <taxon>Chromatiales</taxon>
        <taxon>Chromatiaceae</taxon>
        <taxon>Rheinheimera</taxon>
    </lineage>
</organism>
<sequence length="323" mass="34163">MHIDIFNGDADGIFSLIQMRKVMPVAAEQQRLITGVKRDISLLKQVSDEQAAGAVITVLDISFDKNAADVSRVLPLAQSVFYCDHHQAKTLFSHEKLTSVIDTAPTVCTALLINQQLGNAEPMWAITAAYGDGLDSAAAQLADSLGLTDMQKAELKQLGVLVNYNGYGASEADLHFAPAALYQKLMAYDTPFAVVADANSPFATLKTGYNADLTHARACKPLTENDKVLAIQLDNAPWAARISGTYGNILAAESPDKAVVIATSNADGSLTISLRAPKNNPYGAADICSQFATGGGREGAAGVNALPVSELKNFIALTTSQYG</sequence>
<dbReference type="SUPFAM" id="SSF64182">
    <property type="entry name" value="DHH phosphoesterases"/>
    <property type="match status" value="1"/>
</dbReference>
<dbReference type="Proteomes" id="UP000663814">
    <property type="component" value="Unassembled WGS sequence"/>
</dbReference>
<dbReference type="RefSeq" id="WP_205310131.1">
    <property type="nucleotide sequence ID" value="NZ_JAERPS020000001.1"/>
</dbReference>
<evidence type="ECO:0000313" key="1">
    <source>
        <dbReference type="EMBL" id="MBZ9610331.1"/>
    </source>
</evidence>
<dbReference type="InterPro" id="IPR038763">
    <property type="entry name" value="DHH_sf"/>
</dbReference>
<accession>A0ABS7X448</accession>
<reference evidence="1 2" key="2">
    <citation type="submission" date="2021-08" db="EMBL/GenBank/DDBJ databases">
        <title>Rheinheimera aquimaris sp. nov., isolated from seawater of the East Sea in Korea.</title>
        <authorList>
            <person name="Kim K.H."/>
            <person name="Wenting R."/>
            <person name="Kim K.R."/>
            <person name="Jeon C.O."/>
        </authorList>
    </citation>
    <scope>NUCLEOTIDE SEQUENCE [LARGE SCALE GENOMIC DNA]</scope>
    <source>
        <strain evidence="1 2">MA-13</strain>
    </source>
</reference>
<dbReference type="EMBL" id="JAERPS020000001">
    <property type="protein sequence ID" value="MBZ9610331.1"/>
    <property type="molecule type" value="Genomic_DNA"/>
</dbReference>
<evidence type="ECO:0000313" key="2">
    <source>
        <dbReference type="Proteomes" id="UP000663814"/>
    </source>
</evidence>
<protein>
    <submittedName>
        <fullName evidence="1">DHH family phosphoesterase</fullName>
    </submittedName>
</protein>
<keyword evidence="2" id="KW-1185">Reference proteome</keyword>
<comment type="caution">
    <text evidence="1">The sequence shown here is derived from an EMBL/GenBank/DDBJ whole genome shotgun (WGS) entry which is preliminary data.</text>
</comment>
<gene>
    <name evidence="1" type="ORF">I4W93_001855</name>
</gene>
<reference evidence="1 2" key="1">
    <citation type="submission" date="2020-12" db="EMBL/GenBank/DDBJ databases">
        <authorList>
            <person name="Ruan W."/>
            <person name="Khan S.A."/>
            <person name="Jeon C.O."/>
        </authorList>
    </citation>
    <scope>NUCLEOTIDE SEQUENCE [LARGE SCALE GENOMIC DNA]</scope>
    <source>
        <strain evidence="1 2">MA-13</strain>
    </source>
</reference>
<name>A0ABS7X448_9GAMM</name>